<evidence type="ECO:0000313" key="2">
    <source>
        <dbReference type="EMBL" id="GFY48480.1"/>
    </source>
</evidence>
<sequence>MGPRDWDISHLWDVLLEDEDQNKRTEPKSMFTVSDREGISRNNINFERRKCSTCEPKENVMRCQLMSQRNFTSSDQIRTRIPKMMIRNQEYNKEPAMESNSKGLTEMTRMW</sequence>
<accession>A0A8X7BYD2</accession>
<name>A0A8X7BYD2_9ARAC</name>
<gene>
    <name evidence="2" type="ORF">TNIN_101</name>
</gene>
<evidence type="ECO:0000256" key="1">
    <source>
        <dbReference type="SAM" id="MobiDB-lite"/>
    </source>
</evidence>
<reference evidence="2" key="1">
    <citation type="submission" date="2020-08" db="EMBL/GenBank/DDBJ databases">
        <title>Multicomponent nature underlies the extraordinary mechanical properties of spider dragline silk.</title>
        <authorList>
            <person name="Kono N."/>
            <person name="Nakamura H."/>
            <person name="Mori M."/>
            <person name="Yoshida Y."/>
            <person name="Ohtoshi R."/>
            <person name="Malay A.D."/>
            <person name="Moran D.A.P."/>
            <person name="Tomita M."/>
            <person name="Numata K."/>
            <person name="Arakawa K."/>
        </authorList>
    </citation>
    <scope>NUCLEOTIDE SEQUENCE</scope>
</reference>
<dbReference type="Proteomes" id="UP000886998">
    <property type="component" value="Unassembled WGS sequence"/>
</dbReference>
<comment type="caution">
    <text evidence="2">The sequence shown here is derived from an EMBL/GenBank/DDBJ whole genome shotgun (WGS) entry which is preliminary data.</text>
</comment>
<keyword evidence="3" id="KW-1185">Reference proteome</keyword>
<dbReference type="AlphaFoldDB" id="A0A8X7BYD2"/>
<organism evidence="2 3">
    <name type="scientific">Trichonephila inaurata madagascariensis</name>
    <dbReference type="NCBI Taxonomy" id="2747483"/>
    <lineage>
        <taxon>Eukaryota</taxon>
        <taxon>Metazoa</taxon>
        <taxon>Ecdysozoa</taxon>
        <taxon>Arthropoda</taxon>
        <taxon>Chelicerata</taxon>
        <taxon>Arachnida</taxon>
        <taxon>Araneae</taxon>
        <taxon>Araneomorphae</taxon>
        <taxon>Entelegynae</taxon>
        <taxon>Araneoidea</taxon>
        <taxon>Nephilidae</taxon>
        <taxon>Trichonephila</taxon>
        <taxon>Trichonephila inaurata</taxon>
    </lineage>
</organism>
<proteinExistence type="predicted"/>
<dbReference type="EMBL" id="BMAV01006492">
    <property type="protein sequence ID" value="GFY48480.1"/>
    <property type="molecule type" value="Genomic_DNA"/>
</dbReference>
<feature type="region of interest" description="Disordered" evidence="1">
    <location>
        <begin position="87"/>
        <end position="111"/>
    </location>
</feature>
<evidence type="ECO:0000313" key="3">
    <source>
        <dbReference type="Proteomes" id="UP000886998"/>
    </source>
</evidence>
<protein>
    <submittedName>
        <fullName evidence="2">Uncharacterized protein</fullName>
    </submittedName>
</protein>